<accession>A0ABQ9NRI9</accession>
<evidence type="ECO:0000256" key="9">
    <source>
        <dbReference type="ARBA" id="ARBA00048605"/>
    </source>
</evidence>
<evidence type="ECO:0000256" key="10">
    <source>
        <dbReference type="RuleBase" id="RU361193"/>
    </source>
</evidence>
<dbReference type="InterPro" id="IPR001382">
    <property type="entry name" value="Glyco_hydro_47"/>
</dbReference>
<evidence type="ECO:0000313" key="12">
    <source>
        <dbReference type="Proteomes" id="UP001172684"/>
    </source>
</evidence>
<evidence type="ECO:0000256" key="7">
    <source>
        <dbReference type="ARBA" id="ARBA00023157"/>
    </source>
</evidence>
<dbReference type="Pfam" id="PF01532">
    <property type="entry name" value="Glyco_hydro_47"/>
    <property type="match status" value="1"/>
</dbReference>
<dbReference type="InterPro" id="IPR050749">
    <property type="entry name" value="Glycosyl_Hydrolase_47"/>
</dbReference>
<comment type="catalytic activity">
    <reaction evidence="8">
        <text>N(4)-(alpha-D-Man-(1-&gt;2)-alpha-D-Man-(1-&gt;2)-alpha-D-Man-(1-&gt;3)-[alpha-D-Man-(1-&gt;3)-[alpha-D-Man-(1-&gt;2)-alpha-D-Man-(1-&gt;6)]-alpha-D-Man-(1-&gt;6)]-beta-D-Man-(1-&gt;4)-beta-D-GlcNAc-(1-&gt;4)-beta-D-GlcNAc)-L-asparaginyl-[protein] (N-glucan mannose isomer 8A1,2,3B1,3) + 3 H2O = N(4)-(alpha-D-Man-(1-&gt;3)-[alpha-D-Man-(1-&gt;3)-[alpha-D-Man-(1-&gt;6)]-alpha-D-Man-(1-&gt;6)]-beta-D-Man-(1-&gt;4)-beta-D-GlcNAc-(1-&gt;4)-beta-D-GlcNAc)-L-asparaginyl-[protein] (N-glucan mannose isomer 5A1,2) + 3 beta-D-mannose</text>
        <dbReference type="Rhea" id="RHEA:56028"/>
        <dbReference type="Rhea" id="RHEA-COMP:14358"/>
        <dbReference type="Rhea" id="RHEA-COMP:14367"/>
        <dbReference type="ChEBI" id="CHEBI:15377"/>
        <dbReference type="ChEBI" id="CHEBI:28563"/>
        <dbReference type="ChEBI" id="CHEBI:59087"/>
        <dbReference type="ChEBI" id="CHEBI:60628"/>
        <dbReference type="EC" id="3.2.1.113"/>
    </reaction>
</comment>
<dbReference type="EC" id="3.2.1.-" evidence="10"/>
<keyword evidence="6" id="KW-0106">Calcium</keyword>
<evidence type="ECO:0000256" key="1">
    <source>
        <dbReference type="ARBA" id="ARBA00001913"/>
    </source>
</evidence>
<comment type="cofactor">
    <cofactor evidence="1">
        <name>Ca(2+)</name>
        <dbReference type="ChEBI" id="CHEBI:29108"/>
    </cofactor>
</comment>
<gene>
    <name evidence="11" type="primary">MNS1_2</name>
    <name evidence="11" type="ORF">H2201_005137</name>
</gene>
<comment type="pathway">
    <text evidence="2">Protein modification; protein glycosylation.</text>
</comment>
<comment type="catalytic activity">
    <reaction evidence="9">
        <text>N(4)-(alpha-D-Man-(1-&gt;2)-alpha-D-Man-(1-&gt;2)-alpha-D-Man-(1-&gt;3)-[alpha-D-Man-(1-&gt;2)-alpha-D-Man-(1-&gt;3)-[alpha-D-Man-(1-&gt;2)-alpha-D-Man-(1-&gt;6)]-alpha-D-Man-(1-&gt;6)]-beta-D-Man-(1-&gt;4)-beta-D-GlcNAc-(1-&gt;4)-beta-D-GlcNAc)-L-asparaginyl-[protein] (N-glucan mannose isomer 9A1,2,3B1,2,3) + 4 H2O = N(4)-(alpha-D-Man-(1-&gt;3)-[alpha-D-Man-(1-&gt;3)-[alpha-D-Man-(1-&gt;6)]-alpha-D-Man-(1-&gt;6)]-beta-D-Man-(1-&gt;4)-beta-D-GlcNAc-(1-&gt;4)-beta-D-GlcNAc)-L-asparaginyl-[protein] (N-glucan mannose isomer 5A1,2) + 4 beta-D-mannose</text>
        <dbReference type="Rhea" id="RHEA:56008"/>
        <dbReference type="Rhea" id="RHEA-COMP:14356"/>
        <dbReference type="Rhea" id="RHEA-COMP:14367"/>
        <dbReference type="ChEBI" id="CHEBI:15377"/>
        <dbReference type="ChEBI" id="CHEBI:28563"/>
        <dbReference type="ChEBI" id="CHEBI:59087"/>
        <dbReference type="ChEBI" id="CHEBI:139493"/>
        <dbReference type="EC" id="3.2.1.113"/>
    </reaction>
</comment>
<reference evidence="11" key="1">
    <citation type="submission" date="2022-10" db="EMBL/GenBank/DDBJ databases">
        <title>Culturing micro-colonial fungi from biological soil crusts in the Mojave desert and describing Neophaeococcomyces mojavensis, and introducing the new genera and species Taxawa tesnikishii.</title>
        <authorList>
            <person name="Kurbessoian T."/>
            <person name="Stajich J.E."/>
        </authorList>
    </citation>
    <scope>NUCLEOTIDE SEQUENCE</scope>
    <source>
        <strain evidence="11">TK_1</strain>
    </source>
</reference>
<dbReference type="PRINTS" id="PR00747">
    <property type="entry name" value="GLYHDRLASE47"/>
</dbReference>
<dbReference type="GO" id="GO:0004571">
    <property type="term" value="F:mannosyl-oligosaccharide 1,2-alpha-mannosidase activity"/>
    <property type="evidence" value="ECO:0007669"/>
    <property type="project" value="UniProtKB-EC"/>
</dbReference>
<sequence length="86" mass="9401">MAPITSSTGRGGLGWIIVDCLDTMILMNLTTQLKHARDWISTSLDYDKDHDGNTFETTIRMLGGFLSAHYLSTELPHYTPSGGAPS</sequence>
<dbReference type="PANTHER" id="PTHR11742">
    <property type="entry name" value="MANNOSYL-OLIGOSACCHARIDE ALPHA-1,2-MANNOSIDASE-RELATED"/>
    <property type="match status" value="1"/>
</dbReference>
<dbReference type="PANTHER" id="PTHR11742:SF55">
    <property type="entry name" value="ENDOPLASMIC RETICULUM MANNOSYL-OLIGOSACCHARIDE 1,2-ALPHA-MANNOSIDASE"/>
    <property type="match status" value="1"/>
</dbReference>
<name>A0ABQ9NRI9_9PEZI</name>
<evidence type="ECO:0000256" key="5">
    <source>
        <dbReference type="ARBA" id="ARBA00022801"/>
    </source>
</evidence>
<keyword evidence="4" id="KW-0479">Metal-binding</keyword>
<comment type="caution">
    <text evidence="11">The sequence shown here is derived from an EMBL/GenBank/DDBJ whole genome shotgun (WGS) entry which is preliminary data.</text>
</comment>
<comment type="similarity">
    <text evidence="3 10">Belongs to the glycosyl hydrolase 47 family.</text>
</comment>
<keyword evidence="5 10" id="KW-0378">Hydrolase</keyword>
<dbReference type="InterPro" id="IPR036026">
    <property type="entry name" value="Seven-hairpin_glycosidases"/>
</dbReference>
<evidence type="ECO:0000256" key="3">
    <source>
        <dbReference type="ARBA" id="ARBA00007658"/>
    </source>
</evidence>
<keyword evidence="12" id="KW-1185">Reference proteome</keyword>
<evidence type="ECO:0000256" key="4">
    <source>
        <dbReference type="ARBA" id="ARBA00022723"/>
    </source>
</evidence>
<evidence type="ECO:0000256" key="2">
    <source>
        <dbReference type="ARBA" id="ARBA00004922"/>
    </source>
</evidence>
<proteinExistence type="inferred from homology"/>
<dbReference type="EMBL" id="JAPDRL010000036">
    <property type="protein sequence ID" value="KAJ9664625.1"/>
    <property type="molecule type" value="Genomic_DNA"/>
</dbReference>
<keyword evidence="7" id="KW-1015">Disulfide bond</keyword>
<evidence type="ECO:0000256" key="8">
    <source>
        <dbReference type="ARBA" id="ARBA00047669"/>
    </source>
</evidence>
<dbReference type="Gene3D" id="1.50.10.10">
    <property type="match status" value="1"/>
</dbReference>
<protein>
    <recommendedName>
        <fullName evidence="10">alpha-1,2-Mannosidase</fullName>
        <ecNumber evidence="10">3.2.1.-</ecNumber>
    </recommendedName>
</protein>
<keyword evidence="10 11" id="KW-0326">Glycosidase</keyword>
<dbReference type="SUPFAM" id="SSF48225">
    <property type="entry name" value="Seven-hairpin glycosidases"/>
    <property type="match status" value="1"/>
</dbReference>
<evidence type="ECO:0000256" key="6">
    <source>
        <dbReference type="ARBA" id="ARBA00022837"/>
    </source>
</evidence>
<dbReference type="Proteomes" id="UP001172684">
    <property type="component" value="Unassembled WGS sequence"/>
</dbReference>
<dbReference type="InterPro" id="IPR012341">
    <property type="entry name" value="6hp_glycosidase-like_sf"/>
</dbReference>
<evidence type="ECO:0000313" key="11">
    <source>
        <dbReference type="EMBL" id="KAJ9664625.1"/>
    </source>
</evidence>
<organism evidence="11 12">
    <name type="scientific">Coniosporium apollinis</name>
    <dbReference type="NCBI Taxonomy" id="61459"/>
    <lineage>
        <taxon>Eukaryota</taxon>
        <taxon>Fungi</taxon>
        <taxon>Dikarya</taxon>
        <taxon>Ascomycota</taxon>
        <taxon>Pezizomycotina</taxon>
        <taxon>Dothideomycetes</taxon>
        <taxon>Dothideomycetes incertae sedis</taxon>
        <taxon>Coniosporium</taxon>
    </lineage>
</organism>